<dbReference type="InterPro" id="IPR051906">
    <property type="entry name" value="TolC-like"/>
</dbReference>
<gene>
    <name evidence="10" type="ORF">EV678_1442</name>
</gene>
<dbReference type="SUPFAM" id="SSF56954">
    <property type="entry name" value="Outer membrane efflux proteins (OEP)"/>
    <property type="match status" value="1"/>
</dbReference>
<comment type="subcellular location">
    <subcellularLocation>
        <location evidence="1">Cell outer membrane</location>
    </subcellularLocation>
</comment>
<evidence type="ECO:0000256" key="2">
    <source>
        <dbReference type="ARBA" id="ARBA00007613"/>
    </source>
</evidence>
<sequence>MGPMLKLMPLAALLCSAALQAAEPPPLAYPTDLPPREAAVNAIRLAPQAKAAEAMLEAEGENRKRLEAGPYEWTARVGSQRRNVNGVNGAANERYREWSGGIERGIRLPGKAALDEQLGANGEAMAKVALGDTLHETSRSLLRYWFIWLRENEGAAQWQRQSESLARQRQVTARRVQLGDAPRLELMQAEAAAAQAQAALEQARLRRQVAEADLAARFPGLPQPRQVAPSEPLPLEEAEWREHLLEHNHELMLARAESEQARLVANRADAERMPDPTLGVHVGSDKGGEERIAGVSISIPFSGSLRSATARRDAAYASAAASREAATLARINAEVAALLANARAAYESWRRAEDAAQRIEQAAALMARAYQLGEAGITELLTAQRQANEARLAANQSRLDALESRYRVYLDGHGLWPVDGEHTEK</sequence>
<feature type="signal peptide" evidence="9">
    <location>
        <begin position="1"/>
        <end position="21"/>
    </location>
</feature>
<evidence type="ECO:0000256" key="9">
    <source>
        <dbReference type="SAM" id="SignalP"/>
    </source>
</evidence>
<keyword evidence="8" id="KW-0175">Coiled coil</keyword>
<keyword evidence="6" id="KW-0472">Membrane</keyword>
<evidence type="ECO:0000256" key="3">
    <source>
        <dbReference type="ARBA" id="ARBA00022448"/>
    </source>
</evidence>
<comment type="similarity">
    <text evidence="2">Belongs to the outer membrane factor (OMF) (TC 1.B.17) family.</text>
</comment>
<keyword evidence="3" id="KW-0813">Transport</keyword>
<dbReference type="Pfam" id="PF02321">
    <property type="entry name" value="OEP"/>
    <property type="match status" value="1"/>
</dbReference>
<proteinExistence type="inferred from homology"/>
<evidence type="ECO:0000256" key="4">
    <source>
        <dbReference type="ARBA" id="ARBA00022452"/>
    </source>
</evidence>
<keyword evidence="9" id="KW-0732">Signal</keyword>
<keyword evidence="11" id="KW-1185">Reference proteome</keyword>
<reference evidence="10 11" key="1">
    <citation type="submission" date="2019-02" db="EMBL/GenBank/DDBJ databases">
        <title>Genomic Encyclopedia of Type Strains, Phase IV (KMG-IV): sequencing the most valuable type-strain genomes for metagenomic binning, comparative biology and taxonomic classification.</title>
        <authorList>
            <person name="Goeker M."/>
        </authorList>
    </citation>
    <scope>NUCLEOTIDE SEQUENCE [LARGE SCALE GENOMIC DNA]</scope>
    <source>
        <strain evidence="10 11">DSM 21223</strain>
    </source>
</reference>
<evidence type="ECO:0000313" key="10">
    <source>
        <dbReference type="EMBL" id="RZT90622.1"/>
    </source>
</evidence>
<dbReference type="PANTHER" id="PTHR30026:SF20">
    <property type="entry name" value="OUTER MEMBRANE PROTEIN TOLC"/>
    <property type="match status" value="1"/>
</dbReference>
<dbReference type="InterPro" id="IPR003423">
    <property type="entry name" value="OMP_efflux"/>
</dbReference>
<evidence type="ECO:0000313" key="11">
    <source>
        <dbReference type="Proteomes" id="UP000292136"/>
    </source>
</evidence>
<dbReference type="Gene3D" id="1.20.1600.10">
    <property type="entry name" value="Outer membrane efflux proteins (OEP)"/>
    <property type="match status" value="1"/>
</dbReference>
<dbReference type="EMBL" id="SHKM01000001">
    <property type="protein sequence ID" value="RZT90622.1"/>
    <property type="molecule type" value="Genomic_DNA"/>
</dbReference>
<accession>A0ABY0IU22</accession>
<keyword evidence="4" id="KW-1134">Transmembrane beta strand</keyword>
<dbReference type="Proteomes" id="UP000292136">
    <property type="component" value="Unassembled WGS sequence"/>
</dbReference>
<evidence type="ECO:0000256" key="5">
    <source>
        <dbReference type="ARBA" id="ARBA00022692"/>
    </source>
</evidence>
<protein>
    <submittedName>
        <fullName evidence="10">Outer membrane protein TolC</fullName>
    </submittedName>
</protein>
<feature type="coiled-coil region" evidence="8">
    <location>
        <begin position="184"/>
        <end position="213"/>
    </location>
</feature>
<keyword evidence="5" id="KW-0812">Transmembrane</keyword>
<evidence type="ECO:0000256" key="8">
    <source>
        <dbReference type="SAM" id="Coils"/>
    </source>
</evidence>
<name>A0ABY0IU22_9RHOO</name>
<comment type="caution">
    <text evidence="10">The sequence shown here is derived from an EMBL/GenBank/DDBJ whole genome shotgun (WGS) entry which is preliminary data.</text>
</comment>
<evidence type="ECO:0000256" key="1">
    <source>
        <dbReference type="ARBA" id="ARBA00004442"/>
    </source>
</evidence>
<evidence type="ECO:0000256" key="6">
    <source>
        <dbReference type="ARBA" id="ARBA00023136"/>
    </source>
</evidence>
<keyword evidence="7" id="KW-0998">Cell outer membrane</keyword>
<dbReference type="PANTHER" id="PTHR30026">
    <property type="entry name" value="OUTER MEMBRANE PROTEIN TOLC"/>
    <property type="match status" value="1"/>
</dbReference>
<evidence type="ECO:0000256" key="7">
    <source>
        <dbReference type="ARBA" id="ARBA00023237"/>
    </source>
</evidence>
<organism evidence="10 11">
    <name type="scientific">Azospira oryzae</name>
    <dbReference type="NCBI Taxonomy" id="146939"/>
    <lineage>
        <taxon>Bacteria</taxon>
        <taxon>Pseudomonadati</taxon>
        <taxon>Pseudomonadota</taxon>
        <taxon>Betaproteobacteria</taxon>
        <taxon>Rhodocyclales</taxon>
        <taxon>Rhodocyclaceae</taxon>
        <taxon>Azospira</taxon>
    </lineage>
</organism>
<feature type="chain" id="PRO_5045305562" evidence="9">
    <location>
        <begin position="22"/>
        <end position="425"/>
    </location>
</feature>